<evidence type="ECO:0000313" key="2">
    <source>
        <dbReference type="EMBL" id="GAA5137828.1"/>
    </source>
</evidence>
<dbReference type="InterPro" id="IPR049970">
    <property type="entry name" value="Amuc_1102-like"/>
</dbReference>
<dbReference type="NCBIfam" id="NF042424">
    <property type="entry name" value="Amuc_1102_rel"/>
    <property type="match status" value="1"/>
</dbReference>
<comment type="caution">
    <text evidence="2">The sequence shown here is derived from an EMBL/GenBank/DDBJ whole genome shotgun (WGS) entry which is preliminary data.</text>
</comment>
<feature type="chain" id="PRO_5045589856" evidence="1">
    <location>
        <begin position="21"/>
        <end position="202"/>
    </location>
</feature>
<feature type="signal peptide" evidence="1">
    <location>
        <begin position="1"/>
        <end position="20"/>
    </location>
</feature>
<evidence type="ECO:0000256" key="1">
    <source>
        <dbReference type="SAM" id="SignalP"/>
    </source>
</evidence>
<keyword evidence="1" id="KW-0732">Signal</keyword>
<dbReference type="Proteomes" id="UP001499852">
    <property type="component" value="Unassembled WGS sequence"/>
</dbReference>
<dbReference type="EMBL" id="BAABIA010000003">
    <property type="protein sequence ID" value="GAA5137828.1"/>
    <property type="molecule type" value="Genomic_DNA"/>
</dbReference>
<accession>A0ABP9P058</accession>
<protein>
    <submittedName>
        <fullName evidence="2">Uncharacterized protein</fullName>
    </submittedName>
</protein>
<sequence>MMKIYIALATLAFGISAASAQAPAVKVDGGKLAINPIQTPQFSAGNVGEKRWRPKDWLEVDMPFKIKLPSSAGRNASLESMTVSFYIGLNAQTKDGKNEVVKGTFNYVDIPEGQDCHALAYVTPATLRRLLQKDGFTSADIRAWGYEILVSGQRVGGDSSVTGTAWWEKTDNLSINDGVMLSKTETPFGILWGDYDVSAKKQ</sequence>
<evidence type="ECO:0000313" key="3">
    <source>
        <dbReference type="Proteomes" id="UP001499852"/>
    </source>
</evidence>
<organism evidence="2 3">
    <name type="scientific">Prosthecobacter algae</name>
    <dbReference type="NCBI Taxonomy" id="1144682"/>
    <lineage>
        <taxon>Bacteria</taxon>
        <taxon>Pseudomonadati</taxon>
        <taxon>Verrucomicrobiota</taxon>
        <taxon>Verrucomicrobiia</taxon>
        <taxon>Verrucomicrobiales</taxon>
        <taxon>Verrucomicrobiaceae</taxon>
        <taxon>Prosthecobacter</taxon>
    </lineage>
</organism>
<keyword evidence="3" id="KW-1185">Reference proteome</keyword>
<gene>
    <name evidence="2" type="ORF">GCM10023213_15380</name>
</gene>
<reference evidence="3" key="1">
    <citation type="journal article" date="2019" name="Int. J. Syst. Evol. Microbiol.">
        <title>The Global Catalogue of Microorganisms (GCM) 10K type strain sequencing project: providing services to taxonomists for standard genome sequencing and annotation.</title>
        <authorList>
            <consortium name="The Broad Institute Genomics Platform"/>
            <consortium name="The Broad Institute Genome Sequencing Center for Infectious Disease"/>
            <person name="Wu L."/>
            <person name="Ma J."/>
        </authorList>
    </citation>
    <scope>NUCLEOTIDE SEQUENCE [LARGE SCALE GENOMIC DNA]</scope>
    <source>
        <strain evidence="3">JCM 18053</strain>
    </source>
</reference>
<proteinExistence type="predicted"/>
<name>A0ABP9P058_9BACT</name>
<dbReference type="RefSeq" id="WP_345735791.1">
    <property type="nucleotide sequence ID" value="NZ_BAABIA010000003.1"/>
</dbReference>